<protein>
    <submittedName>
        <fullName evidence="2">RimJ/RimL family protein N-acetyltransferase</fullName>
    </submittedName>
</protein>
<dbReference type="GO" id="GO:0016747">
    <property type="term" value="F:acyltransferase activity, transferring groups other than amino-acyl groups"/>
    <property type="evidence" value="ECO:0007669"/>
    <property type="project" value="InterPro"/>
</dbReference>
<dbReference type="AlphaFoldDB" id="A0A7W9JKJ3"/>
<comment type="caution">
    <text evidence="2">The sequence shown here is derived from an EMBL/GenBank/DDBJ whole genome shotgun (WGS) entry which is preliminary data.</text>
</comment>
<dbReference type="Gene3D" id="3.40.630.30">
    <property type="match status" value="1"/>
</dbReference>
<dbReference type="RefSeq" id="WP_184172977.1">
    <property type="nucleotide sequence ID" value="NZ_BAABAG010000012.1"/>
</dbReference>
<dbReference type="Pfam" id="PF13302">
    <property type="entry name" value="Acetyltransf_3"/>
    <property type="match status" value="1"/>
</dbReference>
<dbReference type="InterPro" id="IPR000182">
    <property type="entry name" value="GNAT_dom"/>
</dbReference>
<gene>
    <name evidence="2" type="ORF">HDA33_001992</name>
</gene>
<evidence type="ECO:0000313" key="2">
    <source>
        <dbReference type="EMBL" id="MBB5849428.1"/>
    </source>
</evidence>
<evidence type="ECO:0000259" key="1">
    <source>
        <dbReference type="PROSITE" id="PS51186"/>
    </source>
</evidence>
<sequence>MTVTLVRLDLAGPDREALVALLSENAWPFHVDPRPTRRQAEEAVDAGAWGDEDHAAYWIDDDAHGRVGVVRLEDLTDPTPLFDLRVAEPFRGRGLGAEILTSLTRLVFETMPAVDRLEGQTREDNLPMLRTFRRAGWVKEAHYRRGWPVEGGEPLASVAYAILRQDWEDGTVTPVPWED</sequence>
<accession>A0A7W9JKJ3</accession>
<dbReference type="PROSITE" id="PS51186">
    <property type="entry name" value="GNAT"/>
    <property type="match status" value="1"/>
</dbReference>
<evidence type="ECO:0000313" key="3">
    <source>
        <dbReference type="Proteomes" id="UP000567246"/>
    </source>
</evidence>
<proteinExistence type="predicted"/>
<organism evidence="2 3">
    <name type="scientific">Micrococcus endophyticus</name>
    <dbReference type="NCBI Taxonomy" id="455343"/>
    <lineage>
        <taxon>Bacteria</taxon>
        <taxon>Bacillati</taxon>
        <taxon>Actinomycetota</taxon>
        <taxon>Actinomycetes</taxon>
        <taxon>Micrococcales</taxon>
        <taxon>Micrococcaceae</taxon>
        <taxon>Micrococcus</taxon>
    </lineage>
</organism>
<reference evidence="2 3" key="1">
    <citation type="submission" date="2020-08" db="EMBL/GenBank/DDBJ databases">
        <title>Sequencing the genomes of 1000 actinobacteria strains.</title>
        <authorList>
            <person name="Klenk H.-P."/>
        </authorList>
    </citation>
    <scope>NUCLEOTIDE SEQUENCE [LARGE SCALE GENOMIC DNA]</scope>
    <source>
        <strain evidence="2 3">DSM 17945</strain>
    </source>
</reference>
<keyword evidence="3" id="KW-1185">Reference proteome</keyword>
<dbReference type="Proteomes" id="UP000567246">
    <property type="component" value="Unassembled WGS sequence"/>
</dbReference>
<feature type="domain" description="N-acetyltransferase" evidence="1">
    <location>
        <begin position="3"/>
        <end position="165"/>
    </location>
</feature>
<keyword evidence="2" id="KW-0808">Transferase</keyword>
<dbReference type="InterPro" id="IPR016181">
    <property type="entry name" value="Acyl_CoA_acyltransferase"/>
</dbReference>
<name>A0A7W9JKJ3_9MICC</name>
<dbReference type="SUPFAM" id="SSF55729">
    <property type="entry name" value="Acyl-CoA N-acyltransferases (Nat)"/>
    <property type="match status" value="1"/>
</dbReference>
<dbReference type="EMBL" id="JACHMW010000001">
    <property type="protein sequence ID" value="MBB5849428.1"/>
    <property type="molecule type" value="Genomic_DNA"/>
</dbReference>